<dbReference type="HOGENOM" id="CLU_471681_0_0_1"/>
<protein>
    <submittedName>
        <fullName evidence="4">Tumor protein p53 inducible protein 13</fullName>
    </submittedName>
</protein>
<feature type="compositionally biased region" description="Basic and acidic residues" evidence="1">
    <location>
        <begin position="389"/>
        <end position="403"/>
    </location>
</feature>
<feature type="region of interest" description="Disordered" evidence="1">
    <location>
        <begin position="482"/>
        <end position="522"/>
    </location>
</feature>
<keyword evidence="2" id="KW-0812">Transmembrane</keyword>
<feature type="transmembrane region" description="Helical" evidence="2">
    <location>
        <begin position="530"/>
        <end position="550"/>
    </location>
</feature>
<evidence type="ECO:0000313" key="5">
    <source>
        <dbReference type="Proteomes" id="UP000008672"/>
    </source>
</evidence>
<dbReference type="eggNOG" id="ENOG502QWJX">
    <property type="taxonomic scope" value="Eukaryota"/>
</dbReference>
<name>H3B256_LATCH</name>
<dbReference type="InterPro" id="IPR021454">
    <property type="entry name" value="DUF3105"/>
</dbReference>
<gene>
    <name evidence="4" type="primary">TP53I13</name>
</gene>
<proteinExistence type="predicted"/>
<dbReference type="Ensembl" id="ENSLACT00000016088.1">
    <property type="protein sequence ID" value="ENSLACP00000015977.1"/>
    <property type="gene ID" value="ENSLACG00000014069.1"/>
</dbReference>
<dbReference type="GO" id="GO:0005737">
    <property type="term" value="C:cytoplasm"/>
    <property type="evidence" value="ECO:0007669"/>
    <property type="project" value="TreeGrafter"/>
</dbReference>
<dbReference type="PANTHER" id="PTHR34179">
    <property type="entry name" value="TUMOR PROTEIN P53-INDUCIBLE PROTEIN 13"/>
    <property type="match status" value="1"/>
</dbReference>
<dbReference type="Pfam" id="PF11303">
    <property type="entry name" value="DUF3105"/>
    <property type="match status" value="1"/>
</dbReference>
<feature type="region of interest" description="Disordered" evidence="1">
    <location>
        <begin position="301"/>
        <end position="326"/>
    </location>
</feature>
<evidence type="ECO:0000313" key="4">
    <source>
        <dbReference type="Ensembl" id="ENSLACP00000015977.1"/>
    </source>
</evidence>
<dbReference type="EMBL" id="AFYH01079534">
    <property type="status" value="NOT_ANNOTATED_CDS"/>
    <property type="molecule type" value="Genomic_DNA"/>
</dbReference>
<feature type="compositionally biased region" description="Polar residues" evidence="1">
    <location>
        <begin position="404"/>
        <end position="413"/>
    </location>
</feature>
<dbReference type="STRING" id="7897.ENSLACP00000015977"/>
<feature type="region of interest" description="Disordered" evidence="1">
    <location>
        <begin position="365"/>
        <end position="452"/>
    </location>
</feature>
<dbReference type="Proteomes" id="UP000008672">
    <property type="component" value="Unassembled WGS sequence"/>
</dbReference>
<feature type="compositionally biased region" description="Polar residues" evidence="1">
    <location>
        <begin position="336"/>
        <end position="354"/>
    </location>
</feature>
<accession>H3B256</accession>
<reference evidence="4" key="2">
    <citation type="submission" date="2025-08" db="UniProtKB">
        <authorList>
            <consortium name="Ensembl"/>
        </authorList>
    </citation>
    <scope>IDENTIFICATION</scope>
</reference>
<organism evidence="4 5">
    <name type="scientific">Latimeria chalumnae</name>
    <name type="common">Coelacanth</name>
    <dbReference type="NCBI Taxonomy" id="7897"/>
    <lineage>
        <taxon>Eukaryota</taxon>
        <taxon>Metazoa</taxon>
        <taxon>Chordata</taxon>
        <taxon>Craniata</taxon>
        <taxon>Vertebrata</taxon>
        <taxon>Euteleostomi</taxon>
        <taxon>Coelacanthiformes</taxon>
        <taxon>Coelacanthidae</taxon>
        <taxon>Latimeria</taxon>
    </lineage>
</organism>
<keyword evidence="5" id="KW-1185">Reference proteome</keyword>
<dbReference type="PANTHER" id="PTHR34179:SF1">
    <property type="entry name" value="TUMOR PROTEIN P53-INDUCIBLE PROTEIN 13"/>
    <property type="match status" value="1"/>
</dbReference>
<feature type="region of interest" description="Disordered" evidence="1">
    <location>
        <begin position="336"/>
        <end position="355"/>
    </location>
</feature>
<feature type="compositionally biased region" description="Low complexity" evidence="1">
    <location>
        <begin position="484"/>
        <end position="501"/>
    </location>
</feature>
<evidence type="ECO:0000256" key="3">
    <source>
        <dbReference type="SAM" id="SignalP"/>
    </source>
</evidence>
<feature type="signal peptide" evidence="3">
    <location>
        <begin position="1"/>
        <end position="40"/>
    </location>
</feature>
<keyword evidence="2" id="KW-0472">Membrane</keyword>
<keyword evidence="2" id="KW-1133">Transmembrane helix</keyword>
<dbReference type="EMBL" id="AFYH01079533">
    <property type="status" value="NOT_ANNOTATED_CDS"/>
    <property type="molecule type" value="Genomic_DNA"/>
</dbReference>
<evidence type="ECO:0000256" key="2">
    <source>
        <dbReference type="SAM" id="Phobius"/>
    </source>
</evidence>
<dbReference type="FunCoup" id="H3B256">
    <property type="interactions" value="327"/>
</dbReference>
<reference evidence="5" key="1">
    <citation type="submission" date="2011-08" db="EMBL/GenBank/DDBJ databases">
        <title>The draft genome of Latimeria chalumnae.</title>
        <authorList>
            <person name="Di Palma F."/>
            <person name="Alfoldi J."/>
            <person name="Johnson J."/>
            <person name="Berlin A."/>
            <person name="Gnerre S."/>
            <person name="Jaffe D."/>
            <person name="MacCallum I."/>
            <person name="Young S."/>
            <person name="Walker B.J."/>
            <person name="Lander E."/>
            <person name="Lindblad-Toh K."/>
        </authorList>
    </citation>
    <scope>NUCLEOTIDE SEQUENCE [LARGE SCALE GENOMIC DNA]</scope>
    <source>
        <strain evidence="5">Wild caught</strain>
    </source>
</reference>
<evidence type="ECO:0000256" key="1">
    <source>
        <dbReference type="SAM" id="MobiDB-lite"/>
    </source>
</evidence>
<reference evidence="4" key="3">
    <citation type="submission" date="2025-09" db="UniProtKB">
        <authorList>
            <consortium name="Ensembl"/>
        </authorList>
    </citation>
    <scope>IDENTIFICATION</scope>
</reference>
<dbReference type="InParanoid" id="H3B256"/>
<dbReference type="GeneTree" id="ENSGT00390000008202"/>
<dbReference type="EMBL" id="AFYH01079535">
    <property type="status" value="NOT_ANNOTATED_CDS"/>
    <property type="molecule type" value="Genomic_DNA"/>
</dbReference>
<dbReference type="Bgee" id="ENSLACG00000014069">
    <property type="expression patterns" value="Expressed in post-anal tail muscle and 4 other cell types or tissues"/>
</dbReference>
<keyword evidence="3" id="KW-0732">Signal</keyword>
<feature type="chain" id="PRO_5003580080" evidence="3">
    <location>
        <begin position="41"/>
        <end position="615"/>
    </location>
</feature>
<sequence length="615" mass="68432">MGVGFFNKRLESSRTREIQIFALLFPLLTLRFACLETAQSDVICDDGKSHIEVDLPPSEEYTCAGPHWLLPEDLPSVERTYYEQPMIHLCMNEAIVYNETIPNSGPHRPKWAKYGEYIYLPPQRWIHNLEHGGFAFLYHPCVHQSLKEDLSLLARACLYKHVITAYGRLSQERPLALVTFGKTLEMSRVKLSEVVDWLRNNVNRAHESEMLDDGDYEYLHIRGTELRSDKTICPSRRLKEHNKTHARRKKKSNHVLSSGLIMTVNPSHLAPACQSLRSVVQPVSDARQVLITLAREVKGTAVSPSKGKANVKRQEGEEVRTGQTKLGALLKTLSGGVSQQEKLEPRSSNTSQGFLTPGVAAQYDQSSRVADSGISKPEQNGEVNGTAAHEAHSDTDNSLHNENQKTSATQTRQGAVVPEQALPGNSTVERGQGGAAGNVSNIHITPEGDRWPKNEMNQTLDLVGPSGGHVVETSQRKDVGFPEAKAGSSHAHQAAAQKGAAVEGQLSQDRHPALGKGREGYIPTPRTEEAVWAAAALTFLFVVLTLSVLYTRLYRKFRKSESLYWAPEHHLDGHNSVADIIKRRLMGKGRRKKVNSYRKRKTVLYENLSEDSNSE</sequence>
<dbReference type="AlphaFoldDB" id="H3B256"/>
<feature type="compositionally biased region" description="Basic and acidic residues" evidence="1">
    <location>
        <begin position="508"/>
        <end position="519"/>
    </location>
</feature>